<feature type="domain" description="Adenosine deaminase" evidence="1">
    <location>
        <begin position="5"/>
        <end position="50"/>
    </location>
</feature>
<dbReference type="OrthoDB" id="184765at2759"/>
<feature type="non-terminal residue" evidence="2">
    <location>
        <position position="1"/>
    </location>
</feature>
<dbReference type="Pfam" id="PF00962">
    <property type="entry name" value="A_deaminase"/>
    <property type="match status" value="1"/>
</dbReference>
<dbReference type="SUPFAM" id="SSF51556">
    <property type="entry name" value="Metallo-dependent hydrolases"/>
    <property type="match status" value="1"/>
</dbReference>
<dbReference type="Gene3D" id="3.20.20.140">
    <property type="entry name" value="Metal-dependent hydrolases"/>
    <property type="match status" value="1"/>
</dbReference>
<organism evidence="2 3">
    <name type="scientific">Reticulomyxa filosa</name>
    <dbReference type="NCBI Taxonomy" id="46433"/>
    <lineage>
        <taxon>Eukaryota</taxon>
        <taxon>Sar</taxon>
        <taxon>Rhizaria</taxon>
        <taxon>Retaria</taxon>
        <taxon>Foraminifera</taxon>
        <taxon>Monothalamids</taxon>
        <taxon>Reticulomyxidae</taxon>
        <taxon>Reticulomyxa</taxon>
    </lineage>
</organism>
<proteinExistence type="predicted"/>
<dbReference type="AlphaFoldDB" id="X6P3E6"/>
<gene>
    <name evidence="2" type="ORF">RFI_04510</name>
</gene>
<keyword evidence="2" id="KW-0378">Hydrolase</keyword>
<reference evidence="2 3" key="1">
    <citation type="journal article" date="2013" name="Curr. Biol.">
        <title>The Genome of the Foraminiferan Reticulomyxa filosa.</title>
        <authorList>
            <person name="Glockner G."/>
            <person name="Hulsmann N."/>
            <person name="Schleicher M."/>
            <person name="Noegel A.A."/>
            <person name="Eichinger L."/>
            <person name="Gallinger C."/>
            <person name="Pawlowski J."/>
            <person name="Sierra R."/>
            <person name="Euteneuer U."/>
            <person name="Pillet L."/>
            <person name="Moustafa A."/>
            <person name="Platzer M."/>
            <person name="Groth M."/>
            <person name="Szafranski K."/>
            <person name="Schliwa M."/>
        </authorList>
    </citation>
    <scope>NUCLEOTIDE SEQUENCE [LARGE SCALE GENOMIC DNA]</scope>
</reference>
<dbReference type="InterPro" id="IPR001365">
    <property type="entry name" value="A_deaminase_dom"/>
</dbReference>
<evidence type="ECO:0000313" key="2">
    <source>
        <dbReference type="EMBL" id="ETO32609.1"/>
    </source>
</evidence>
<dbReference type="GO" id="GO:0019239">
    <property type="term" value="F:deaminase activity"/>
    <property type="evidence" value="ECO:0007669"/>
    <property type="project" value="InterPro"/>
</dbReference>
<dbReference type="InterPro" id="IPR032466">
    <property type="entry name" value="Metal_Hydrolase"/>
</dbReference>
<evidence type="ECO:0000313" key="3">
    <source>
        <dbReference type="Proteomes" id="UP000023152"/>
    </source>
</evidence>
<keyword evidence="3" id="KW-1185">Reference proteome</keyword>
<sequence length="135" mass="15234">TIGKHVAIEYCLTSNIGGKVKDAQSHPIYKLINHDFQVTLNTDNLLLSGNEHLEANPTNEILQFITSVSKIRDTDGGKNKSKMWSIVKSMLINGIKHSFDKNIDNDFVQEIEQEIDQVLSTELNVIHDDKTKCKL</sequence>
<protein>
    <submittedName>
        <fullName evidence="2">Putative adenosine deaminase 2 (Adenosine aminohydrolase 2)</fullName>
    </submittedName>
</protein>
<name>X6P3E6_RETFI</name>
<dbReference type="EMBL" id="ASPP01004058">
    <property type="protein sequence ID" value="ETO32609.1"/>
    <property type="molecule type" value="Genomic_DNA"/>
</dbReference>
<accession>X6P3E6</accession>
<comment type="caution">
    <text evidence="2">The sequence shown here is derived from an EMBL/GenBank/DDBJ whole genome shotgun (WGS) entry which is preliminary data.</text>
</comment>
<dbReference type="Proteomes" id="UP000023152">
    <property type="component" value="Unassembled WGS sequence"/>
</dbReference>
<evidence type="ECO:0000259" key="1">
    <source>
        <dbReference type="Pfam" id="PF00962"/>
    </source>
</evidence>